<sequence>MIQRLLFVILIAFITLTTFSMTVEAHADDVSAAYFYLHEDWNFNEVANNEIAAAHTFNFQQASLALGFDETVSSFDEYEQELIEYLQSNIQVSNSQQDCYTSEYDLLTETDPELIELGVTITYKITCANDISDLYINDTVLTDVVATQHNFIAIFSKPDELIESVNLGSEVTDWRVDLSNVTDSELVDESPNIFFGRSTKITIIILAVIALGILVYRLKDRINKR</sequence>
<accession>A0A955L7E5</accession>
<feature type="chain" id="PRO_5037859234" evidence="2">
    <location>
        <begin position="28"/>
        <end position="225"/>
    </location>
</feature>
<evidence type="ECO:0000256" key="1">
    <source>
        <dbReference type="SAM" id="Phobius"/>
    </source>
</evidence>
<evidence type="ECO:0000256" key="2">
    <source>
        <dbReference type="SAM" id="SignalP"/>
    </source>
</evidence>
<feature type="transmembrane region" description="Helical" evidence="1">
    <location>
        <begin position="201"/>
        <end position="218"/>
    </location>
</feature>
<evidence type="ECO:0000313" key="4">
    <source>
        <dbReference type="Proteomes" id="UP000783287"/>
    </source>
</evidence>
<keyword evidence="1" id="KW-0472">Membrane</keyword>
<keyword evidence="1" id="KW-0812">Transmembrane</keyword>
<reference evidence="3" key="2">
    <citation type="journal article" date="2021" name="Microbiome">
        <title>Successional dynamics and alternative stable states in a saline activated sludge microbial community over 9 years.</title>
        <authorList>
            <person name="Wang Y."/>
            <person name="Ye J."/>
            <person name="Ju F."/>
            <person name="Liu L."/>
            <person name="Boyd J.A."/>
            <person name="Deng Y."/>
            <person name="Parks D.H."/>
            <person name="Jiang X."/>
            <person name="Yin X."/>
            <person name="Woodcroft B.J."/>
            <person name="Tyson G.W."/>
            <person name="Hugenholtz P."/>
            <person name="Polz M.F."/>
            <person name="Zhang T."/>
        </authorList>
    </citation>
    <scope>NUCLEOTIDE SEQUENCE</scope>
    <source>
        <strain evidence="3">HKST-UBA14</strain>
    </source>
</reference>
<dbReference type="EMBL" id="JAGQLK010000227">
    <property type="protein sequence ID" value="MCA9384048.1"/>
    <property type="molecule type" value="Genomic_DNA"/>
</dbReference>
<organism evidence="3 4">
    <name type="scientific">Candidatus Dojkabacteria bacterium</name>
    <dbReference type="NCBI Taxonomy" id="2099670"/>
    <lineage>
        <taxon>Bacteria</taxon>
        <taxon>Candidatus Dojkabacteria</taxon>
    </lineage>
</organism>
<protein>
    <submittedName>
        <fullName evidence="3">Uncharacterized protein</fullName>
    </submittedName>
</protein>
<keyword evidence="1" id="KW-1133">Transmembrane helix</keyword>
<name>A0A955L7E5_9BACT</name>
<dbReference type="Proteomes" id="UP000783287">
    <property type="component" value="Unassembled WGS sequence"/>
</dbReference>
<dbReference type="AlphaFoldDB" id="A0A955L7E5"/>
<reference evidence="3" key="1">
    <citation type="submission" date="2020-04" db="EMBL/GenBank/DDBJ databases">
        <authorList>
            <person name="Zhang T."/>
        </authorList>
    </citation>
    <scope>NUCLEOTIDE SEQUENCE</scope>
    <source>
        <strain evidence="3">HKST-UBA14</strain>
    </source>
</reference>
<feature type="signal peptide" evidence="2">
    <location>
        <begin position="1"/>
        <end position="27"/>
    </location>
</feature>
<comment type="caution">
    <text evidence="3">The sequence shown here is derived from an EMBL/GenBank/DDBJ whole genome shotgun (WGS) entry which is preliminary data.</text>
</comment>
<evidence type="ECO:0000313" key="3">
    <source>
        <dbReference type="EMBL" id="MCA9384048.1"/>
    </source>
</evidence>
<gene>
    <name evidence="3" type="ORF">KC909_06830</name>
</gene>
<proteinExistence type="predicted"/>
<keyword evidence="2" id="KW-0732">Signal</keyword>